<evidence type="ECO:0000259" key="5">
    <source>
        <dbReference type="Pfam" id="PF17189"/>
    </source>
</evidence>
<dbReference type="OMA" id="NEPLNRG"/>
<dbReference type="GO" id="GO:0016020">
    <property type="term" value="C:membrane"/>
    <property type="evidence" value="ECO:0007669"/>
    <property type="project" value="GOC"/>
</dbReference>
<dbReference type="InterPro" id="IPR001139">
    <property type="entry name" value="Glyco_hydro_30"/>
</dbReference>
<dbReference type="Proteomes" id="UP000006671">
    <property type="component" value="Unassembled WGS sequence"/>
</dbReference>
<feature type="domain" description="Glycosyl hydrolase family 30 beta sandwich" evidence="5">
    <location>
        <begin position="360"/>
        <end position="424"/>
    </location>
</feature>
<dbReference type="AlphaFoldDB" id="D2VXE7"/>
<dbReference type="Pfam" id="PF02055">
    <property type="entry name" value="Glyco_hydro_30"/>
    <property type="match status" value="1"/>
</dbReference>
<evidence type="ECO:0000313" key="7">
    <source>
        <dbReference type="Proteomes" id="UP000006671"/>
    </source>
</evidence>
<gene>
    <name evidence="6" type="ORF">NAEGRDRAFT_73722</name>
</gene>
<evidence type="ECO:0000313" key="6">
    <source>
        <dbReference type="EMBL" id="EFC38496.1"/>
    </source>
</evidence>
<keyword evidence="7" id="KW-1185">Reference proteome</keyword>
<dbReference type="GO" id="GO:0006680">
    <property type="term" value="P:glucosylceramide catabolic process"/>
    <property type="evidence" value="ECO:0007669"/>
    <property type="project" value="TreeGrafter"/>
</dbReference>
<dbReference type="eggNOG" id="KOG2566">
    <property type="taxonomic scope" value="Eukaryota"/>
</dbReference>
<dbReference type="InParanoid" id="D2VXE7"/>
<dbReference type="InterPro" id="IPR017853">
    <property type="entry name" value="GH"/>
</dbReference>
<dbReference type="STRING" id="5762.D2VXE7"/>
<evidence type="ECO:0000256" key="1">
    <source>
        <dbReference type="ARBA" id="ARBA00005382"/>
    </source>
</evidence>
<dbReference type="PRINTS" id="PR00843">
    <property type="entry name" value="GLHYDRLASE30"/>
</dbReference>
<dbReference type="RefSeq" id="XP_002671240.1">
    <property type="nucleotide sequence ID" value="XM_002671194.1"/>
</dbReference>
<evidence type="ECO:0000256" key="3">
    <source>
        <dbReference type="ARBA" id="ARBA00022801"/>
    </source>
</evidence>
<dbReference type="PANTHER" id="PTHR11069">
    <property type="entry name" value="GLUCOSYLCERAMIDASE"/>
    <property type="match status" value="1"/>
</dbReference>
<dbReference type="GO" id="GO:0004348">
    <property type="term" value="F:glucosylceramidase activity"/>
    <property type="evidence" value="ECO:0007669"/>
    <property type="project" value="InterPro"/>
</dbReference>
<feature type="domain" description="Glycosyl hydrolase family 30 TIM-barrel" evidence="4">
    <location>
        <begin position="17"/>
        <end position="357"/>
    </location>
</feature>
<dbReference type="SUPFAM" id="SSF51445">
    <property type="entry name" value="(Trans)glycosidases"/>
    <property type="match status" value="1"/>
</dbReference>
<organism evidence="7">
    <name type="scientific">Naegleria gruberi</name>
    <name type="common">Amoeba</name>
    <dbReference type="NCBI Taxonomy" id="5762"/>
    <lineage>
        <taxon>Eukaryota</taxon>
        <taxon>Discoba</taxon>
        <taxon>Heterolobosea</taxon>
        <taxon>Tetramitia</taxon>
        <taxon>Eutetramitia</taxon>
        <taxon>Vahlkampfiidae</taxon>
        <taxon>Naegleria</taxon>
    </lineage>
</organism>
<name>D2VXE7_NAEGR</name>
<sequence length="431" mass="49574">MNDNLVLLNPKDKKQKIIGFGCAMTEASSFVFSTMNEDVKRQILDLYWSPKGLNYTVGRIPMNSCDFSLGTYSCDDVNGDYDLKYFNINRDKLFKYPLVSRVVNNTRTFNGKPLKLFLSPWSPPAWMKINNDMNGSSTPIGLINETRILDSWALYYSKYITAYKNLGVPFWGLTVQNEPEFAAPYEACVYTAEFQRDFIKRHLGPRIKQDHPEVNILIYDHNRDHVHLWAEIIYADKEASKYVAGTAFHWYVNGQYEHLTMAHDIAPEKILLGTEATQGPRVAFGDWGRGESYGFDIINDLENYAQGWTDWNCILDPIGGPTHMQNWCDAAIVANNKTQSIYLQPMYYYMGHFSKYLTEGSVRIAHENTLDTLLVTSFITPENKMVVIVMNQEQTSQIFKLIDMSIGIDYAAEMVIPPHSIRTLIYDHRFE</sequence>
<protein>
    <submittedName>
        <fullName evidence="6">Predicted protein</fullName>
    </submittedName>
</protein>
<evidence type="ECO:0000256" key="2">
    <source>
        <dbReference type="ARBA" id="ARBA00022729"/>
    </source>
</evidence>
<dbReference type="GeneID" id="8858270"/>
<evidence type="ECO:0000259" key="4">
    <source>
        <dbReference type="Pfam" id="PF02055"/>
    </source>
</evidence>
<reference evidence="6 7" key="1">
    <citation type="journal article" date="2010" name="Cell">
        <title>The genome of Naegleria gruberi illuminates early eukaryotic versatility.</title>
        <authorList>
            <person name="Fritz-Laylin L.K."/>
            <person name="Prochnik S.E."/>
            <person name="Ginger M.L."/>
            <person name="Dacks J.B."/>
            <person name="Carpenter M.L."/>
            <person name="Field M.C."/>
            <person name="Kuo A."/>
            <person name="Paredez A."/>
            <person name="Chapman J."/>
            <person name="Pham J."/>
            <person name="Shu S."/>
            <person name="Neupane R."/>
            <person name="Cipriano M."/>
            <person name="Mancuso J."/>
            <person name="Tu H."/>
            <person name="Salamov A."/>
            <person name="Lindquist E."/>
            <person name="Shapiro H."/>
            <person name="Lucas S."/>
            <person name="Grigoriev I.V."/>
            <person name="Cande W.Z."/>
            <person name="Fulton C."/>
            <person name="Rokhsar D.S."/>
            <person name="Dawson S.C."/>
        </authorList>
    </citation>
    <scope>NUCLEOTIDE SEQUENCE [LARGE SCALE GENOMIC DNA]</scope>
    <source>
        <strain evidence="6 7">NEG-M</strain>
    </source>
</reference>
<dbReference type="KEGG" id="ngr:NAEGRDRAFT_73722"/>
<dbReference type="OrthoDB" id="2160638at2759"/>
<dbReference type="PANTHER" id="PTHR11069:SF23">
    <property type="entry name" value="LYSOSOMAL ACID GLUCOSYLCERAMIDASE"/>
    <property type="match status" value="1"/>
</dbReference>
<dbReference type="VEuPathDB" id="AmoebaDB:NAEGRDRAFT_73722"/>
<comment type="similarity">
    <text evidence="1">Belongs to the glycosyl hydrolase 30 family.</text>
</comment>
<keyword evidence="2" id="KW-0732">Signal</keyword>
<proteinExistence type="inferred from homology"/>
<dbReference type="Pfam" id="PF17189">
    <property type="entry name" value="Glyco_hydro_30C"/>
    <property type="match status" value="1"/>
</dbReference>
<dbReference type="EMBL" id="GG738907">
    <property type="protein sequence ID" value="EFC38496.1"/>
    <property type="molecule type" value="Genomic_DNA"/>
</dbReference>
<accession>D2VXE7</accession>
<dbReference type="Gene3D" id="3.20.20.80">
    <property type="entry name" value="Glycosidases"/>
    <property type="match status" value="1"/>
</dbReference>
<dbReference type="InterPro" id="IPR033452">
    <property type="entry name" value="GH30_C"/>
</dbReference>
<dbReference type="InterPro" id="IPR033453">
    <property type="entry name" value="Glyco_hydro_30_TIM-barrel"/>
</dbReference>
<keyword evidence="3" id="KW-0378">Hydrolase</keyword>